<keyword evidence="2" id="KW-1185">Reference proteome</keyword>
<organism evidence="1 2">
    <name type="scientific">Brooklawnia cerclae</name>
    <dbReference type="NCBI Taxonomy" id="349934"/>
    <lineage>
        <taxon>Bacteria</taxon>
        <taxon>Bacillati</taxon>
        <taxon>Actinomycetota</taxon>
        <taxon>Actinomycetes</taxon>
        <taxon>Propionibacteriales</taxon>
        <taxon>Propionibacteriaceae</taxon>
        <taxon>Brooklawnia</taxon>
    </lineage>
</organism>
<gene>
    <name evidence="1" type="ORF">FB473_001557</name>
</gene>
<evidence type="ECO:0000313" key="1">
    <source>
        <dbReference type="EMBL" id="NIH56912.1"/>
    </source>
</evidence>
<protein>
    <submittedName>
        <fullName evidence="1">Uncharacterized protein</fullName>
    </submittedName>
</protein>
<dbReference type="RefSeq" id="WP_167166201.1">
    <property type="nucleotide sequence ID" value="NZ_BAAAOO010000015.1"/>
</dbReference>
<proteinExistence type="predicted"/>
<accession>A0ABX0SEU9</accession>
<dbReference type="Proteomes" id="UP000749311">
    <property type="component" value="Unassembled WGS sequence"/>
</dbReference>
<comment type="caution">
    <text evidence="1">The sequence shown here is derived from an EMBL/GenBank/DDBJ whole genome shotgun (WGS) entry which is preliminary data.</text>
</comment>
<sequence length="60" mass="6567">MGAFPTVWGQEPDQQLDEVARSVRLTHHPRALIAKHGDDFTLLVTPLSLILPPVVNPDVG</sequence>
<evidence type="ECO:0000313" key="2">
    <source>
        <dbReference type="Proteomes" id="UP000749311"/>
    </source>
</evidence>
<name>A0ABX0SEU9_9ACTN</name>
<reference evidence="1 2" key="1">
    <citation type="submission" date="2020-02" db="EMBL/GenBank/DDBJ databases">
        <title>Sequencing the genomes of 1000 actinobacteria strains.</title>
        <authorList>
            <person name="Klenk H.-P."/>
        </authorList>
    </citation>
    <scope>NUCLEOTIDE SEQUENCE [LARGE SCALE GENOMIC DNA]</scope>
    <source>
        <strain evidence="1 2">DSM 19609</strain>
    </source>
</reference>
<dbReference type="EMBL" id="JAAMOZ010000001">
    <property type="protein sequence ID" value="NIH56912.1"/>
    <property type="molecule type" value="Genomic_DNA"/>
</dbReference>